<keyword evidence="4" id="KW-0472">Membrane</keyword>
<feature type="domain" description="Histidine kinase" evidence="5">
    <location>
        <begin position="410"/>
        <end position="622"/>
    </location>
</feature>
<dbReference type="GO" id="GO:0016740">
    <property type="term" value="F:transferase activity"/>
    <property type="evidence" value="ECO:0007669"/>
    <property type="project" value="UniProtKB-KW"/>
</dbReference>
<dbReference type="SMART" id="SM00388">
    <property type="entry name" value="HisKA"/>
    <property type="match status" value="1"/>
</dbReference>
<dbReference type="Pfam" id="PF02518">
    <property type="entry name" value="HATPase_c"/>
    <property type="match status" value="1"/>
</dbReference>
<gene>
    <name evidence="6" type="primary">sasA_5</name>
    <name evidence="6" type="ORF">EMA8858_01418</name>
</gene>
<reference evidence="6" key="1">
    <citation type="submission" date="2021-12" db="EMBL/GenBank/DDBJ databases">
        <authorList>
            <person name="Rodrigo-Torres L."/>
            <person name="Arahal R. D."/>
            <person name="Lucena T."/>
        </authorList>
    </citation>
    <scope>NUCLEOTIDE SEQUENCE</scope>
    <source>
        <strain evidence="6">CECT 8858</strain>
    </source>
</reference>
<organism evidence="6 7">
    <name type="scientific">Emticicia aquatica</name>
    <dbReference type="NCBI Taxonomy" id="1681835"/>
    <lineage>
        <taxon>Bacteria</taxon>
        <taxon>Pseudomonadati</taxon>
        <taxon>Bacteroidota</taxon>
        <taxon>Cytophagia</taxon>
        <taxon>Cytophagales</taxon>
        <taxon>Leadbetterellaceae</taxon>
        <taxon>Emticicia</taxon>
    </lineage>
</organism>
<evidence type="ECO:0000256" key="3">
    <source>
        <dbReference type="ARBA" id="ARBA00022553"/>
    </source>
</evidence>
<dbReference type="InterPro" id="IPR036890">
    <property type="entry name" value="HATPase_C_sf"/>
</dbReference>
<comment type="caution">
    <text evidence="6">The sequence shown here is derived from an EMBL/GenBank/DDBJ whole genome shotgun (WGS) entry which is preliminary data.</text>
</comment>
<dbReference type="PRINTS" id="PR00344">
    <property type="entry name" value="BCTRLSENSOR"/>
</dbReference>
<dbReference type="SUPFAM" id="SSF55874">
    <property type="entry name" value="ATPase domain of HSP90 chaperone/DNA topoisomerase II/histidine kinase"/>
    <property type="match status" value="1"/>
</dbReference>
<protein>
    <recommendedName>
        <fullName evidence="2">histidine kinase</fullName>
        <ecNumber evidence="2">2.7.13.3</ecNumber>
    </recommendedName>
</protein>
<name>A0ABM9AN91_9BACT</name>
<keyword evidence="6" id="KW-0808">Transferase</keyword>
<dbReference type="EC" id="2.7.13.3" evidence="2"/>
<dbReference type="InterPro" id="IPR004358">
    <property type="entry name" value="Sig_transdc_His_kin-like_C"/>
</dbReference>
<evidence type="ECO:0000259" key="5">
    <source>
        <dbReference type="PROSITE" id="PS50109"/>
    </source>
</evidence>
<keyword evidence="4" id="KW-0812">Transmembrane</keyword>
<proteinExistence type="predicted"/>
<comment type="catalytic activity">
    <reaction evidence="1">
        <text>ATP + protein L-histidine = ADP + protein N-phospho-L-histidine.</text>
        <dbReference type="EC" id="2.7.13.3"/>
    </reaction>
</comment>
<dbReference type="Proteomes" id="UP000837932">
    <property type="component" value="Unassembled WGS sequence"/>
</dbReference>
<keyword evidence="4" id="KW-1133">Transmembrane helix</keyword>
<evidence type="ECO:0000256" key="1">
    <source>
        <dbReference type="ARBA" id="ARBA00000085"/>
    </source>
</evidence>
<dbReference type="InterPro" id="IPR011990">
    <property type="entry name" value="TPR-like_helical_dom_sf"/>
</dbReference>
<dbReference type="EMBL" id="CAKLPY010000001">
    <property type="protein sequence ID" value="CAH0995297.1"/>
    <property type="molecule type" value="Genomic_DNA"/>
</dbReference>
<evidence type="ECO:0000313" key="7">
    <source>
        <dbReference type="Proteomes" id="UP000837932"/>
    </source>
</evidence>
<evidence type="ECO:0000313" key="6">
    <source>
        <dbReference type="EMBL" id="CAH0995297.1"/>
    </source>
</evidence>
<dbReference type="InterPro" id="IPR003594">
    <property type="entry name" value="HATPase_dom"/>
</dbReference>
<dbReference type="Gene3D" id="1.25.40.10">
    <property type="entry name" value="Tetratricopeptide repeat domain"/>
    <property type="match status" value="1"/>
</dbReference>
<dbReference type="PROSITE" id="PS50109">
    <property type="entry name" value="HIS_KIN"/>
    <property type="match status" value="1"/>
</dbReference>
<dbReference type="InterPro" id="IPR036097">
    <property type="entry name" value="HisK_dim/P_sf"/>
</dbReference>
<dbReference type="SMART" id="SM00387">
    <property type="entry name" value="HATPase_c"/>
    <property type="match status" value="1"/>
</dbReference>
<keyword evidence="7" id="KW-1185">Reference proteome</keyword>
<dbReference type="PANTHER" id="PTHR43547:SF2">
    <property type="entry name" value="HYBRID SIGNAL TRANSDUCTION HISTIDINE KINASE C"/>
    <property type="match status" value="1"/>
</dbReference>
<dbReference type="SUPFAM" id="SSF47384">
    <property type="entry name" value="Homodimeric domain of signal transducing histidine kinase"/>
    <property type="match status" value="1"/>
</dbReference>
<sequence>MFLSTFKKVFSCLIIVFWCGYAYAQNIPLLKKQILHAKTDSLKTQLYLELGKQYENVNIDSCFYYLNQSLQLAQSKNYAFETAQAMHQIGYTYLYFPRGESKALDETKALKWLNRGVEVAKKNNDFLNLARCYQLIGIIAEHQKTANPDDIYKLAIENAKKSKNWKVIADTYDIMSGSYIRNQDYKKAEASILNAMAACQKYDFEHWFSFGLDYCEILELQGKKKIVQSFSRKLYDVKNKRKKSKSYFINMIDSARLENYVQHYSVAESIFLKMIKLEKLKLKPDSLHLYIAYRSILPVYLNQNAYKKAYFASKEISELRLWLEQKRQTNDSKFQILQLKTELDLEKKEIKITLLEVQKRQQLILLIAAIVVVVLLISFLIILQRNKKRIEIQKQELGKLNSTKDKLFSIIAHDLKNPIVSIKRLLQLFENKALTSESFVELSKTLQQNVDNIYTLLENLLLWSLSQMNGLKPNFKTVEVKDLIDDILDIFIELAKQKQILLESDLPQNMLIYVDENHIQTIIRNLLNNAIKFTPRFGKISISALIEDKLVKIIIEDSGIGITSAELTTIFTNPKLNRGTEGEKGTGLGLSLCKDLIEQNNGEILAKSGNGTIFELIFPIAE</sequence>
<evidence type="ECO:0000256" key="2">
    <source>
        <dbReference type="ARBA" id="ARBA00012438"/>
    </source>
</evidence>
<dbReference type="InterPro" id="IPR005467">
    <property type="entry name" value="His_kinase_dom"/>
</dbReference>
<feature type="transmembrane region" description="Helical" evidence="4">
    <location>
        <begin position="363"/>
        <end position="383"/>
    </location>
</feature>
<accession>A0ABM9AN91</accession>
<dbReference type="Gene3D" id="3.30.565.10">
    <property type="entry name" value="Histidine kinase-like ATPase, C-terminal domain"/>
    <property type="match status" value="1"/>
</dbReference>
<keyword evidence="3" id="KW-0597">Phosphoprotein</keyword>
<evidence type="ECO:0000256" key="4">
    <source>
        <dbReference type="SAM" id="Phobius"/>
    </source>
</evidence>
<dbReference type="InterPro" id="IPR003661">
    <property type="entry name" value="HisK_dim/P_dom"/>
</dbReference>
<dbReference type="Pfam" id="PF00512">
    <property type="entry name" value="HisKA"/>
    <property type="match status" value="1"/>
</dbReference>
<dbReference type="CDD" id="cd00082">
    <property type="entry name" value="HisKA"/>
    <property type="match status" value="1"/>
</dbReference>
<dbReference type="Gene3D" id="1.10.287.130">
    <property type="match status" value="1"/>
</dbReference>
<dbReference type="PANTHER" id="PTHR43547">
    <property type="entry name" value="TWO-COMPONENT HISTIDINE KINASE"/>
    <property type="match status" value="1"/>
</dbReference>
<dbReference type="RefSeq" id="WP_238805792.1">
    <property type="nucleotide sequence ID" value="NZ_CAKLPY010000001.1"/>
</dbReference>